<evidence type="ECO:0000259" key="2">
    <source>
        <dbReference type="Pfam" id="PF00582"/>
    </source>
</evidence>
<organism evidence="3 4">
    <name type="scientific">Lentzea fradiae</name>
    <dbReference type="NCBI Taxonomy" id="200378"/>
    <lineage>
        <taxon>Bacteria</taxon>
        <taxon>Bacillati</taxon>
        <taxon>Actinomycetota</taxon>
        <taxon>Actinomycetes</taxon>
        <taxon>Pseudonocardiales</taxon>
        <taxon>Pseudonocardiaceae</taxon>
        <taxon>Lentzea</taxon>
    </lineage>
</organism>
<dbReference type="PANTHER" id="PTHR46553:SF3">
    <property type="entry name" value="ADENINE NUCLEOTIDE ALPHA HYDROLASES-LIKE SUPERFAMILY PROTEIN"/>
    <property type="match status" value="1"/>
</dbReference>
<dbReference type="AlphaFoldDB" id="A0A1G7KTN1"/>
<name>A0A1G7KTN1_9PSEU</name>
<feature type="domain" description="UspA" evidence="2">
    <location>
        <begin position="25"/>
        <end position="162"/>
    </location>
</feature>
<dbReference type="EMBL" id="FNCC01000001">
    <property type="protein sequence ID" value="SDF40446.1"/>
    <property type="molecule type" value="Genomic_DNA"/>
</dbReference>
<dbReference type="PRINTS" id="PR01438">
    <property type="entry name" value="UNVRSLSTRESS"/>
</dbReference>
<accession>A0A1G7KTN1</accession>
<keyword evidence="4" id="KW-1185">Reference proteome</keyword>
<evidence type="ECO:0000256" key="1">
    <source>
        <dbReference type="ARBA" id="ARBA00008791"/>
    </source>
</evidence>
<comment type="similarity">
    <text evidence="1">Belongs to the universal stress protein A family.</text>
</comment>
<dbReference type="InterPro" id="IPR006015">
    <property type="entry name" value="Universal_stress_UspA"/>
</dbReference>
<protein>
    <submittedName>
        <fullName evidence="3">Nucleotide-binding universal stress protein, UspA family</fullName>
    </submittedName>
</protein>
<dbReference type="STRING" id="200378.SAMN05216553_101469"/>
<dbReference type="InterPro" id="IPR006016">
    <property type="entry name" value="UspA"/>
</dbReference>
<gene>
    <name evidence="3" type="ORF">SAMN05216553_101469</name>
</gene>
<dbReference type="InterPro" id="IPR014729">
    <property type="entry name" value="Rossmann-like_a/b/a_fold"/>
</dbReference>
<dbReference type="SUPFAM" id="SSF52402">
    <property type="entry name" value="Adenine nucleotide alpha hydrolases-like"/>
    <property type="match status" value="1"/>
</dbReference>
<reference evidence="4" key="1">
    <citation type="submission" date="2016-10" db="EMBL/GenBank/DDBJ databases">
        <authorList>
            <person name="Varghese N."/>
            <person name="Submissions S."/>
        </authorList>
    </citation>
    <scope>NUCLEOTIDE SEQUENCE [LARGE SCALE GENOMIC DNA]</scope>
    <source>
        <strain evidence="4">CGMCC 4.3506</strain>
    </source>
</reference>
<dbReference type="PANTHER" id="PTHR46553">
    <property type="entry name" value="ADENINE NUCLEOTIDE ALPHA HYDROLASES-LIKE SUPERFAMILY PROTEIN"/>
    <property type="match status" value="1"/>
</dbReference>
<evidence type="ECO:0000313" key="4">
    <source>
        <dbReference type="Proteomes" id="UP000199623"/>
    </source>
</evidence>
<sequence length="170" mass="17826">MEDRGHSPAAAPAARLKAMSENESRPVVVGVDGSPASLAALRWAVEDAARRGCAVEAVTAWHADYGVMIGPLPAEVLADVSPQAMREAAQRVLERSVEGIEGVEVRRILVEGDARDVLAKASRDAELLVVGSRGHGRLLGAILGSVSSHCVHHAGCPVVVVHEAKAEHSR</sequence>
<evidence type="ECO:0000313" key="3">
    <source>
        <dbReference type="EMBL" id="SDF40446.1"/>
    </source>
</evidence>
<proteinExistence type="inferred from homology"/>
<dbReference type="Proteomes" id="UP000199623">
    <property type="component" value="Unassembled WGS sequence"/>
</dbReference>
<dbReference type="Pfam" id="PF00582">
    <property type="entry name" value="Usp"/>
    <property type="match status" value="1"/>
</dbReference>
<dbReference type="Gene3D" id="3.40.50.620">
    <property type="entry name" value="HUPs"/>
    <property type="match status" value="1"/>
</dbReference>